<reference evidence="1 2" key="1">
    <citation type="submission" date="2015-11" db="EMBL/GenBank/DDBJ databases">
        <title>Draft genome sequences of new species of the genus Lactobacillus isolated from orchardgrass silage.</title>
        <authorList>
            <person name="Tohno M."/>
            <person name="Tanizawa Y."/>
            <person name="Arita M."/>
        </authorList>
    </citation>
    <scope>NUCLEOTIDE SEQUENCE [LARGE SCALE GENOMIC DNA]</scope>
    <source>
        <strain evidence="1 2">IWT126</strain>
    </source>
</reference>
<accession>A0A1Z5H3H5</accession>
<evidence type="ECO:0000313" key="2">
    <source>
        <dbReference type="Proteomes" id="UP000198402"/>
    </source>
</evidence>
<dbReference type="STRING" id="1302250.GCA_001313225_00152"/>
<dbReference type="Proteomes" id="UP000198402">
    <property type="component" value="Unassembled WGS sequence"/>
</dbReference>
<name>A0A1Z5H3H5_9LACO</name>
<evidence type="ECO:0000313" key="1">
    <source>
        <dbReference type="EMBL" id="GAT17847.1"/>
    </source>
</evidence>
<dbReference type="OrthoDB" id="2324726at2"/>
<dbReference type="AlphaFoldDB" id="A0A1Z5H3H5"/>
<keyword evidence="2" id="KW-1185">Reference proteome</keyword>
<dbReference type="EMBL" id="BCMG01000001">
    <property type="protein sequence ID" value="GAT17847.1"/>
    <property type="molecule type" value="Genomic_DNA"/>
</dbReference>
<proteinExistence type="predicted"/>
<comment type="caution">
    <text evidence="1">The sequence shown here is derived from an EMBL/GenBank/DDBJ whole genome shotgun (WGS) entry which is preliminary data.</text>
</comment>
<gene>
    <name evidence="1" type="ORF">IWT126_00103</name>
</gene>
<protein>
    <submittedName>
        <fullName evidence="1">Uncharacterized protein</fullName>
    </submittedName>
</protein>
<sequence length="112" mass="12853">MKKSERELKESVIVDMNDFLMDYGAKKLGNRDDLAEVIYNAAKDDIKGLDTLFKDNGEAREHFYQAVGEGFLSDYDNGQSAEQNEKKSESLAHEAINYLGNHEKQLDDWKFN</sequence>
<dbReference type="RefSeq" id="WP_089135994.1">
    <property type="nucleotide sequence ID" value="NZ_BCMG01000001.1"/>
</dbReference>
<organism evidence="1 2">
    <name type="scientific">Secundilactobacillus silagei JCM 19001</name>
    <dbReference type="NCBI Taxonomy" id="1302250"/>
    <lineage>
        <taxon>Bacteria</taxon>
        <taxon>Bacillati</taxon>
        <taxon>Bacillota</taxon>
        <taxon>Bacilli</taxon>
        <taxon>Lactobacillales</taxon>
        <taxon>Lactobacillaceae</taxon>
        <taxon>Secundilactobacillus</taxon>
    </lineage>
</organism>